<dbReference type="GeneID" id="14469499"/>
<organism evidence="1">
    <name type="scientific">Phlebia radiata</name>
    <name type="common">White-rot fungus</name>
    <dbReference type="NCBI Taxonomy" id="5308"/>
    <lineage>
        <taxon>Eukaryota</taxon>
        <taxon>Fungi</taxon>
        <taxon>Dikarya</taxon>
        <taxon>Basidiomycota</taxon>
        <taxon>Agaricomycotina</taxon>
        <taxon>Agaricomycetes</taxon>
        <taxon>Polyporales</taxon>
        <taxon>Meruliaceae</taxon>
        <taxon>Phlebia</taxon>
    </lineage>
</organism>
<dbReference type="AlphaFoldDB" id="L8B9C1"/>
<accession>L8B9C1</accession>
<geneLocation type="mitochondrion" evidence="1"/>
<evidence type="ECO:0000313" key="1">
    <source>
        <dbReference type="EMBL" id="CCE89160.1"/>
    </source>
</evidence>
<sequence>MSEEAKHRLRKLKGKTVYLYDTVTKTLIYISDSKQWLNSNIKIHHVSLYNCLNNAKLFLERFIFSNYPIYEFPYESILTEQELIDLIETVKAQYKPKNLKVKLF</sequence>
<dbReference type="RefSeq" id="YP_007374859.1">
    <property type="nucleotide sequence ID" value="NC_020148.1"/>
</dbReference>
<dbReference type="EMBL" id="HE613568">
    <property type="protein sequence ID" value="CCE89160.1"/>
    <property type="molecule type" value="Genomic_DNA"/>
</dbReference>
<name>L8B9C1_PHLRA</name>
<evidence type="ECO:0008006" key="2">
    <source>
        <dbReference type="Google" id="ProtNLM"/>
    </source>
</evidence>
<keyword evidence="1" id="KW-0496">Mitochondrion</keyword>
<proteinExistence type="predicted"/>
<gene>
    <name evidence="1" type="ORF">PRA_mt0004</name>
</gene>
<reference evidence="1" key="1">
    <citation type="journal article" date="2014" name="PLoS ONE">
        <title>Mitochondrial Genome of Phlebia radiata Is the Second Largest (156 kbp) among Fungi and Features Signs of Genome Flexibility and Recent Recombination Events.</title>
        <authorList>
            <person name="Salavirta H."/>
            <person name="Oksanen I."/>
            <person name="Kuuskeri J."/>
            <person name="Makela M."/>
            <person name="Laine P."/>
            <person name="Paulin L."/>
            <person name="Lundell T."/>
        </authorList>
    </citation>
    <scope>NUCLEOTIDE SEQUENCE</scope>
    <source>
        <strain evidence="1">79</strain>
    </source>
</reference>
<protein>
    <recommendedName>
        <fullName evidence="2">GIY-YIG domain-containing protein</fullName>
    </recommendedName>
</protein>